<gene>
    <name evidence="1" type="ORF">PPL_08802</name>
</gene>
<reference evidence="1 2" key="1">
    <citation type="journal article" date="2011" name="Genome Res.">
        <title>Phylogeny-wide analysis of social amoeba genomes highlights ancient origins for complex intercellular communication.</title>
        <authorList>
            <person name="Heidel A.J."/>
            <person name="Lawal H.M."/>
            <person name="Felder M."/>
            <person name="Schilde C."/>
            <person name="Helps N.R."/>
            <person name="Tunggal B."/>
            <person name="Rivero F."/>
            <person name="John U."/>
            <person name="Schleicher M."/>
            <person name="Eichinger L."/>
            <person name="Platzer M."/>
            <person name="Noegel A.A."/>
            <person name="Schaap P."/>
            <person name="Gloeckner G."/>
        </authorList>
    </citation>
    <scope>NUCLEOTIDE SEQUENCE [LARGE SCALE GENOMIC DNA]</scope>
    <source>
        <strain evidence="2">ATCC 26659 / Pp 5 / PN500</strain>
    </source>
</reference>
<dbReference type="GeneID" id="31364279"/>
<accession>D3BJS2</accession>
<dbReference type="EMBL" id="ADBJ01000038">
    <property type="protein sequence ID" value="EFA78152.1"/>
    <property type="molecule type" value="Genomic_DNA"/>
</dbReference>
<name>D3BJS2_HETP5</name>
<dbReference type="AlphaFoldDB" id="D3BJS2"/>
<sequence length="113" mass="12448">MDERDEPEFSELGDVGIEVEVVDVLLDETGRTARWQCRTETLLGVQHDLKVHLDVRILCVGTRVLAVDDANQQLPKHNAYTVDVGFRCIGRAGAVGNLGRAVRECSTNLGECL</sequence>
<proteinExistence type="predicted"/>
<dbReference type="InParanoid" id="D3BJS2"/>
<organism evidence="1 2">
    <name type="scientific">Heterostelium pallidum (strain ATCC 26659 / Pp 5 / PN500)</name>
    <name type="common">Cellular slime mold</name>
    <name type="synonym">Polysphondylium pallidum</name>
    <dbReference type="NCBI Taxonomy" id="670386"/>
    <lineage>
        <taxon>Eukaryota</taxon>
        <taxon>Amoebozoa</taxon>
        <taxon>Evosea</taxon>
        <taxon>Eumycetozoa</taxon>
        <taxon>Dictyostelia</taxon>
        <taxon>Acytosteliales</taxon>
        <taxon>Acytosteliaceae</taxon>
        <taxon>Heterostelium</taxon>
    </lineage>
</organism>
<comment type="caution">
    <text evidence="1">The sequence shown here is derived from an EMBL/GenBank/DDBJ whole genome shotgun (WGS) entry which is preliminary data.</text>
</comment>
<keyword evidence="2" id="KW-1185">Reference proteome</keyword>
<protein>
    <submittedName>
        <fullName evidence="1">Uncharacterized protein</fullName>
    </submittedName>
</protein>
<evidence type="ECO:0000313" key="2">
    <source>
        <dbReference type="Proteomes" id="UP000001396"/>
    </source>
</evidence>
<dbReference type="Proteomes" id="UP000001396">
    <property type="component" value="Unassembled WGS sequence"/>
</dbReference>
<dbReference type="RefSeq" id="XP_020430278.1">
    <property type="nucleotide sequence ID" value="XM_020579603.1"/>
</dbReference>
<evidence type="ECO:0000313" key="1">
    <source>
        <dbReference type="EMBL" id="EFA78152.1"/>
    </source>
</evidence>